<reference evidence="3" key="1">
    <citation type="submission" date="2014-03" db="EMBL/GenBank/DDBJ databases">
        <title>The Genome Sequence of Puccinia striiformis f. sp. tritici PST-78.</title>
        <authorList>
            <consortium name="The Broad Institute Genome Sequencing Platform"/>
            <person name="Cuomo C."/>
            <person name="Hulbert S."/>
            <person name="Chen X."/>
            <person name="Walker B."/>
            <person name="Young S.K."/>
            <person name="Zeng Q."/>
            <person name="Gargeya S."/>
            <person name="Fitzgerald M."/>
            <person name="Haas B."/>
            <person name="Abouelleil A."/>
            <person name="Alvarado L."/>
            <person name="Arachchi H.M."/>
            <person name="Berlin A.M."/>
            <person name="Chapman S.B."/>
            <person name="Goldberg J."/>
            <person name="Griggs A."/>
            <person name="Gujja S."/>
            <person name="Hansen M."/>
            <person name="Howarth C."/>
            <person name="Imamovic A."/>
            <person name="Larimer J."/>
            <person name="McCowan C."/>
            <person name="Montmayeur A."/>
            <person name="Murphy C."/>
            <person name="Neiman D."/>
            <person name="Pearson M."/>
            <person name="Priest M."/>
            <person name="Roberts A."/>
            <person name="Saif S."/>
            <person name="Shea T."/>
            <person name="Sisk P."/>
            <person name="Sykes S."/>
            <person name="Wortman J."/>
            <person name="Nusbaum C."/>
            <person name="Birren B."/>
        </authorList>
    </citation>
    <scope>NUCLEOTIDE SEQUENCE [LARGE SCALE GENOMIC DNA]</scope>
    <source>
        <strain evidence="3">race PST-78</strain>
    </source>
</reference>
<proteinExistence type="predicted"/>
<evidence type="ECO:0008006" key="4">
    <source>
        <dbReference type="Google" id="ProtNLM"/>
    </source>
</evidence>
<comment type="caution">
    <text evidence="2">The sequence shown here is derived from an EMBL/GenBank/DDBJ whole genome shotgun (WGS) entry which is preliminary data.</text>
</comment>
<name>A0A0L0V5K9_9BASI</name>
<evidence type="ECO:0000313" key="2">
    <source>
        <dbReference type="EMBL" id="KNE94585.1"/>
    </source>
</evidence>
<dbReference type="InterPro" id="IPR036864">
    <property type="entry name" value="Zn2-C6_fun-type_DNA-bd_sf"/>
</dbReference>
<protein>
    <recommendedName>
        <fullName evidence="4">Zn(2)-C6 fungal-type domain-containing protein</fullName>
    </recommendedName>
</protein>
<dbReference type="GO" id="GO:0008270">
    <property type="term" value="F:zinc ion binding"/>
    <property type="evidence" value="ECO:0007669"/>
    <property type="project" value="InterPro"/>
</dbReference>
<dbReference type="AlphaFoldDB" id="A0A0L0V5K9"/>
<evidence type="ECO:0000313" key="3">
    <source>
        <dbReference type="Proteomes" id="UP000054564"/>
    </source>
</evidence>
<dbReference type="EMBL" id="AJIL01000113">
    <property type="protein sequence ID" value="KNE94585.1"/>
    <property type="molecule type" value="Genomic_DNA"/>
</dbReference>
<gene>
    <name evidence="2" type="ORF">PSTG_12048</name>
</gene>
<dbReference type="SUPFAM" id="SSF57701">
    <property type="entry name" value="Zn2/Cys6 DNA-binding domain"/>
    <property type="match status" value="1"/>
</dbReference>
<keyword evidence="3" id="KW-1185">Reference proteome</keyword>
<feature type="region of interest" description="Disordered" evidence="1">
    <location>
        <begin position="1"/>
        <end position="36"/>
    </location>
</feature>
<sequence>MVNRKTNQQQQQEPKDMEQQQQQQQSTKRRRYRIPRSCDRCRTSKIKCVYEAV</sequence>
<dbReference type="GO" id="GO:0000981">
    <property type="term" value="F:DNA-binding transcription factor activity, RNA polymerase II-specific"/>
    <property type="evidence" value="ECO:0007669"/>
    <property type="project" value="InterPro"/>
</dbReference>
<organism evidence="2 3">
    <name type="scientific">Puccinia striiformis f. sp. tritici PST-78</name>
    <dbReference type="NCBI Taxonomy" id="1165861"/>
    <lineage>
        <taxon>Eukaryota</taxon>
        <taxon>Fungi</taxon>
        <taxon>Dikarya</taxon>
        <taxon>Basidiomycota</taxon>
        <taxon>Pucciniomycotina</taxon>
        <taxon>Pucciniomycetes</taxon>
        <taxon>Pucciniales</taxon>
        <taxon>Pucciniaceae</taxon>
        <taxon>Puccinia</taxon>
    </lineage>
</organism>
<accession>A0A0L0V5K9</accession>
<evidence type="ECO:0000256" key="1">
    <source>
        <dbReference type="SAM" id="MobiDB-lite"/>
    </source>
</evidence>
<dbReference type="STRING" id="1165861.A0A0L0V5K9"/>
<dbReference type="Proteomes" id="UP000054564">
    <property type="component" value="Unassembled WGS sequence"/>
</dbReference>